<dbReference type="RefSeq" id="XP_001312421.1">
    <property type="nucleotide sequence ID" value="XM_001312420.1"/>
</dbReference>
<dbReference type="VEuPathDB" id="TrichDB:TVAG_413090"/>
<gene>
    <name evidence="2" type="ORF">TVAG_413090</name>
</gene>
<protein>
    <submittedName>
        <fullName evidence="2">Uncharacterized protein</fullName>
    </submittedName>
</protein>
<sequence length="168" mass="19135">MSSSKQNGSHTSAKLRERAMQAITEAKRPLAAAEIESSLRINDHHLFKEISAKCGDYLRVILSLTHSDVFSKYKPTKPIHRIDRRAIFFGLADGDYDPEQWKRVTSKNAPSPPEKESSPKPESKIVTQIVPNDTDKEDMRSKEIIAFNSLFNCIEDENVISNWNFNFP</sequence>
<evidence type="ECO:0000313" key="2">
    <source>
        <dbReference type="EMBL" id="EAX99491.1"/>
    </source>
</evidence>
<keyword evidence="3" id="KW-1185">Reference proteome</keyword>
<dbReference type="InParanoid" id="A2F6J3"/>
<organism evidence="2 3">
    <name type="scientific">Trichomonas vaginalis (strain ATCC PRA-98 / G3)</name>
    <dbReference type="NCBI Taxonomy" id="412133"/>
    <lineage>
        <taxon>Eukaryota</taxon>
        <taxon>Metamonada</taxon>
        <taxon>Parabasalia</taxon>
        <taxon>Trichomonadida</taxon>
        <taxon>Trichomonadidae</taxon>
        <taxon>Trichomonas</taxon>
    </lineage>
</organism>
<feature type="region of interest" description="Disordered" evidence="1">
    <location>
        <begin position="100"/>
        <end position="133"/>
    </location>
</feature>
<reference evidence="2" key="1">
    <citation type="submission" date="2006-10" db="EMBL/GenBank/DDBJ databases">
        <authorList>
            <person name="Amadeo P."/>
            <person name="Zhao Q."/>
            <person name="Wortman J."/>
            <person name="Fraser-Liggett C."/>
            <person name="Carlton J."/>
        </authorList>
    </citation>
    <scope>NUCLEOTIDE SEQUENCE</scope>
    <source>
        <strain evidence="2">G3</strain>
    </source>
</reference>
<accession>A2F6J3</accession>
<dbReference type="VEuPathDB" id="TrichDB:TVAGG3_0002070"/>
<feature type="compositionally biased region" description="Basic and acidic residues" evidence="1">
    <location>
        <begin position="113"/>
        <end position="123"/>
    </location>
</feature>
<dbReference type="EMBL" id="DS113636">
    <property type="protein sequence ID" value="EAX99491.1"/>
    <property type="molecule type" value="Genomic_DNA"/>
</dbReference>
<evidence type="ECO:0000313" key="3">
    <source>
        <dbReference type="Proteomes" id="UP000001542"/>
    </source>
</evidence>
<dbReference type="KEGG" id="tva:4757299"/>
<dbReference type="Proteomes" id="UP000001542">
    <property type="component" value="Unassembled WGS sequence"/>
</dbReference>
<dbReference type="AlphaFoldDB" id="A2F6J3"/>
<name>A2F6J3_TRIV3</name>
<reference evidence="2" key="2">
    <citation type="journal article" date="2007" name="Science">
        <title>Draft genome sequence of the sexually transmitted pathogen Trichomonas vaginalis.</title>
        <authorList>
            <person name="Carlton J.M."/>
            <person name="Hirt R.P."/>
            <person name="Silva J.C."/>
            <person name="Delcher A.L."/>
            <person name="Schatz M."/>
            <person name="Zhao Q."/>
            <person name="Wortman J.R."/>
            <person name="Bidwell S.L."/>
            <person name="Alsmark U.C.M."/>
            <person name="Besteiro S."/>
            <person name="Sicheritz-Ponten T."/>
            <person name="Noel C.J."/>
            <person name="Dacks J.B."/>
            <person name="Foster P.G."/>
            <person name="Simillion C."/>
            <person name="Van de Peer Y."/>
            <person name="Miranda-Saavedra D."/>
            <person name="Barton G.J."/>
            <person name="Westrop G.D."/>
            <person name="Mueller S."/>
            <person name="Dessi D."/>
            <person name="Fiori P.L."/>
            <person name="Ren Q."/>
            <person name="Paulsen I."/>
            <person name="Zhang H."/>
            <person name="Bastida-Corcuera F.D."/>
            <person name="Simoes-Barbosa A."/>
            <person name="Brown M.T."/>
            <person name="Hayes R.D."/>
            <person name="Mukherjee M."/>
            <person name="Okumura C.Y."/>
            <person name="Schneider R."/>
            <person name="Smith A.J."/>
            <person name="Vanacova S."/>
            <person name="Villalvazo M."/>
            <person name="Haas B.J."/>
            <person name="Pertea M."/>
            <person name="Feldblyum T.V."/>
            <person name="Utterback T.R."/>
            <person name="Shu C.L."/>
            <person name="Osoegawa K."/>
            <person name="de Jong P.J."/>
            <person name="Hrdy I."/>
            <person name="Horvathova L."/>
            <person name="Zubacova Z."/>
            <person name="Dolezal P."/>
            <person name="Malik S.B."/>
            <person name="Logsdon J.M. Jr."/>
            <person name="Henze K."/>
            <person name="Gupta A."/>
            <person name="Wang C.C."/>
            <person name="Dunne R.L."/>
            <person name="Upcroft J.A."/>
            <person name="Upcroft P."/>
            <person name="White O."/>
            <person name="Salzberg S.L."/>
            <person name="Tang P."/>
            <person name="Chiu C.-H."/>
            <person name="Lee Y.-S."/>
            <person name="Embley T.M."/>
            <person name="Coombs G.H."/>
            <person name="Mottram J.C."/>
            <person name="Tachezy J."/>
            <person name="Fraser-Liggett C.M."/>
            <person name="Johnson P.J."/>
        </authorList>
    </citation>
    <scope>NUCLEOTIDE SEQUENCE [LARGE SCALE GENOMIC DNA]</scope>
    <source>
        <strain evidence="2">G3</strain>
    </source>
</reference>
<evidence type="ECO:0000256" key="1">
    <source>
        <dbReference type="SAM" id="MobiDB-lite"/>
    </source>
</evidence>
<proteinExistence type="predicted"/>